<evidence type="ECO:0000256" key="1">
    <source>
        <dbReference type="SAM" id="MobiDB-lite"/>
    </source>
</evidence>
<evidence type="ECO:0000313" key="2">
    <source>
        <dbReference type="EMBL" id="KAG9446957.1"/>
    </source>
</evidence>
<feature type="region of interest" description="Disordered" evidence="1">
    <location>
        <begin position="24"/>
        <end position="128"/>
    </location>
</feature>
<keyword evidence="3" id="KW-1185">Reference proteome</keyword>
<accession>A0AAV7EGX9</accession>
<sequence length="156" mass="18231">MGLENPRRSAGSAKGKPKIEVYDKERKKGAGALITPAKTYNPAADSVLGKRTDPVAEKPVDEMNQRRLFQRRENMKKQNKENVQMKSLRTKIRRKRRRRPRLRGRKYRSKKKKSKRKRRRRSRLTPKHAKSLIKSFTILSFTSRGVVGFILTFSPI</sequence>
<feature type="compositionally biased region" description="Basic residues" evidence="1">
    <location>
        <begin position="88"/>
        <end position="128"/>
    </location>
</feature>
<dbReference type="Proteomes" id="UP000825729">
    <property type="component" value="Unassembled WGS sequence"/>
</dbReference>
<dbReference type="AlphaFoldDB" id="A0AAV7EGX9"/>
<protein>
    <submittedName>
        <fullName evidence="2">Uncharacterized protein</fullName>
    </submittedName>
</protein>
<dbReference type="EMBL" id="JAINDJ010000005">
    <property type="protein sequence ID" value="KAG9446957.1"/>
    <property type="molecule type" value="Genomic_DNA"/>
</dbReference>
<gene>
    <name evidence="2" type="ORF">H6P81_013085</name>
</gene>
<comment type="caution">
    <text evidence="2">The sequence shown here is derived from an EMBL/GenBank/DDBJ whole genome shotgun (WGS) entry which is preliminary data.</text>
</comment>
<organism evidence="2 3">
    <name type="scientific">Aristolochia fimbriata</name>
    <name type="common">White veined hardy Dutchman's pipe vine</name>
    <dbReference type="NCBI Taxonomy" id="158543"/>
    <lineage>
        <taxon>Eukaryota</taxon>
        <taxon>Viridiplantae</taxon>
        <taxon>Streptophyta</taxon>
        <taxon>Embryophyta</taxon>
        <taxon>Tracheophyta</taxon>
        <taxon>Spermatophyta</taxon>
        <taxon>Magnoliopsida</taxon>
        <taxon>Magnoliidae</taxon>
        <taxon>Piperales</taxon>
        <taxon>Aristolochiaceae</taxon>
        <taxon>Aristolochia</taxon>
    </lineage>
</organism>
<evidence type="ECO:0000313" key="3">
    <source>
        <dbReference type="Proteomes" id="UP000825729"/>
    </source>
</evidence>
<reference evidence="2 3" key="1">
    <citation type="submission" date="2021-07" db="EMBL/GenBank/DDBJ databases">
        <title>The Aristolochia fimbriata genome: insights into angiosperm evolution, floral development and chemical biosynthesis.</title>
        <authorList>
            <person name="Jiao Y."/>
        </authorList>
    </citation>
    <scope>NUCLEOTIDE SEQUENCE [LARGE SCALE GENOMIC DNA]</scope>
    <source>
        <strain evidence="2">IBCAS-2021</strain>
        <tissue evidence="2">Leaf</tissue>
    </source>
</reference>
<feature type="compositionally biased region" description="Basic and acidic residues" evidence="1">
    <location>
        <begin position="48"/>
        <end position="80"/>
    </location>
</feature>
<name>A0AAV7EGX9_ARIFI</name>
<proteinExistence type="predicted"/>